<accession>A0ABM0LVM7</accession>
<comment type="catalytic activity">
    <reaction evidence="1">
        <text>Thiol-dependent hydrolysis of ester, thioester, amide, peptide and isopeptide bonds formed by the C-terminal Gly of ubiquitin (a 76-residue protein attached to proteins as an intracellular targeting signal).</text>
        <dbReference type="EC" id="3.4.19.12"/>
    </reaction>
</comment>
<dbReference type="RefSeq" id="XP_006811818.1">
    <property type="nucleotide sequence ID" value="XM_006811755.1"/>
</dbReference>
<evidence type="ECO:0000256" key="14">
    <source>
        <dbReference type="SAM" id="MobiDB-lite"/>
    </source>
</evidence>
<feature type="region of interest" description="Disordered" evidence="14">
    <location>
        <begin position="347"/>
        <end position="373"/>
    </location>
</feature>
<evidence type="ECO:0000256" key="2">
    <source>
        <dbReference type="ARBA" id="ARBA00004300"/>
    </source>
</evidence>
<dbReference type="Gene3D" id="3.90.70.10">
    <property type="entry name" value="Cysteine proteinases"/>
    <property type="match status" value="1"/>
</dbReference>
<dbReference type="SMART" id="SM01052">
    <property type="entry name" value="CAP_GLY"/>
    <property type="match status" value="2"/>
</dbReference>
<evidence type="ECO:0000259" key="16">
    <source>
        <dbReference type="PROSITE" id="PS50245"/>
    </source>
</evidence>
<evidence type="ECO:0000256" key="13">
    <source>
        <dbReference type="ARBA" id="ARBA00022833"/>
    </source>
</evidence>
<comment type="subcellular location">
    <subcellularLocation>
        <location evidence="2">Cytoplasm</location>
        <location evidence="2">Cytoskeleton</location>
        <location evidence="2">Microtubule organizing center</location>
        <location evidence="2">Centrosome</location>
    </subcellularLocation>
    <subcellularLocation>
        <location evidence="3">Cytoplasm</location>
        <location evidence="3">Perinuclear region</location>
    </subcellularLocation>
</comment>
<feature type="domain" description="CAP-Gly" evidence="16">
    <location>
        <begin position="149"/>
        <end position="193"/>
    </location>
</feature>
<dbReference type="SUPFAM" id="SSF74924">
    <property type="entry name" value="Cap-Gly domain"/>
    <property type="match status" value="2"/>
</dbReference>
<dbReference type="Pfam" id="PF01302">
    <property type="entry name" value="CAP_GLY"/>
    <property type="match status" value="2"/>
</dbReference>
<feature type="compositionally biased region" description="Basic and acidic residues" evidence="14">
    <location>
        <begin position="347"/>
        <end position="357"/>
    </location>
</feature>
<keyword evidence="7" id="KW-0597">Phosphoprotein</keyword>
<evidence type="ECO:0000313" key="17">
    <source>
        <dbReference type="Proteomes" id="UP000694865"/>
    </source>
</evidence>
<dbReference type="GeneID" id="102803626"/>
<keyword evidence="9" id="KW-0479">Metal-binding</keyword>
<evidence type="ECO:0000256" key="9">
    <source>
        <dbReference type="ARBA" id="ARBA00022723"/>
    </source>
</evidence>
<keyword evidence="8" id="KW-0645">Protease</keyword>
<sequence>MSGAKERCALSPYFILLKEQVVRAQSKTALINRAESKDRQVLPGSLFEEVKSQTRHTSPITGSRGDKFVYKSLEHENLVLECSTDNLARISKEEKDLLVGLVQLRERYDIYIGDKRRLAEGLHIKVGSEVHVDVQGLVQRVSGIVRYKGPLPGQSGTHFGIELLEQKGQGTTDGIFRKQRLFKCDEDCGVFVSISKISLVSLDHKKNRKSSKKGDEMKATKDDQIEIGSRVVIFCAGDEGDQAEYGTVRYIGIPKKLAERHIGIELDNPVGSGTGRFDGEKLFQTEKNHAILVPYLAVLPAHHFEEKPKSEAKKRDSSAEAIDVVLKDSAMSKGGLLKEQQQLFKEFEEKKRQDHSSQQHHSYPSDGMTHTHVSKPADVLKALEDKYEHDSDKSEKPSTTQWYVNESDSSIYVSMKSPIYQNSPLLSPTKGAGQARKNLPIELPTSEKEHIYMDMQGNQQRTRGSSGQQKDQLTITGKPKKQIRDVSDFCVDSNYKDKLRSNWRKDISDCSPKNQDKDSYFAYTHNVPVYNKKQPRSPTSPGLSTGQAIAHASLDIAFGDYESPMIDGYVGPPNTLSADLCGIAKGIQGHHNSCYLDSTLYSMFAFSITFDKIILRDKRADDLDEFDEVQKVLREGIVNPLRRNGFVRADRVNDLRKLLDRLGSVSGLTSEEKDPEEFLNTLLQQVCKAEPFLKLKSPNDEEHTSFCYQMFMDKDENKQVPTVQELFEQSFILSDIKLVDVPSCLIVQMPRFGKQYKMYNRIIPSLTLDITDVLETQPRQCTICSHLAKYECRDCNVEKSFVTDQITSYCGGCVERTHQHPKREKHNYKELKIMESFVEFYKENPDVMITRECMELFAVVCIETSHYVAFVKCGTGDEAPWCFFDSMSDRQGEESGFNIPAVTHIKELVNWLGNKDRITKTDEKDMPEHIRRLLCDAYMLFYQSPETLMYK</sequence>
<keyword evidence="12" id="KW-0788">Thiol protease</keyword>
<evidence type="ECO:0000256" key="10">
    <source>
        <dbReference type="ARBA" id="ARBA00022786"/>
    </source>
</evidence>
<proteinExistence type="inferred from homology"/>
<dbReference type="InterPro" id="IPR000938">
    <property type="entry name" value="CAP-Gly_domain"/>
</dbReference>
<evidence type="ECO:0000256" key="6">
    <source>
        <dbReference type="ARBA" id="ARBA00022490"/>
    </source>
</evidence>
<keyword evidence="17" id="KW-1185">Reference proteome</keyword>
<reference evidence="18" key="1">
    <citation type="submission" date="2025-08" db="UniProtKB">
        <authorList>
            <consortium name="RefSeq"/>
        </authorList>
    </citation>
    <scope>IDENTIFICATION</scope>
    <source>
        <tissue evidence="18">Testes</tissue>
    </source>
</reference>
<feature type="region of interest" description="Disordered" evidence="14">
    <location>
        <begin position="457"/>
        <end position="480"/>
    </location>
</feature>
<dbReference type="PROSITE" id="PS50245">
    <property type="entry name" value="CAP_GLY_2"/>
    <property type="match status" value="2"/>
</dbReference>
<dbReference type="InterPro" id="IPR028889">
    <property type="entry name" value="USP"/>
</dbReference>
<protein>
    <recommendedName>
        <fullName evidence="5">ubiquitinyl hydrolase 1</fullName>
        <ecNumber evidence="5">3.4.19.12</ecNumber>
    </recommendedName>
</protein>
<dbReference type="PANTHER" id="PTHR11830">
    <property type="entry name" value="40S RIBOSOMAL PROTEIN S3A"/>
    <property type="match status" value="1"/>
</dbReference>
<feature type="domain" description="CAP-Gly" evidence="16">
    <location>
        <begin position="262"/>
        <end position="294"/>
    </location>
</feature>
<evidence type="ECO:0000256" key="3">
    <source>
        <dbReference type="ARBA" id="ARBA00004556"/>
    </source>
</evidence>
<dbReference type="SUPFAM" id="SSF54001">
    <property type="entry name" value="Cysteine proteinases"/>
    <property type="match status" value="1"/>
</dbReference>
<keyword evidence="10" id="KW-0833">Ubl conjugation pathway</keyword>
<comment type="similarity">
    <text evidence="4">Belongs to the peptidase C19 family.</text>
</comment>
<evidence type="ECO:0000256" key="11">
    <source>
        <dbReference type="ARBA" id="ARBA00022801"/>
    </source>
</evidence>
<keyword evidence="6" id="KW-0963">Cytoplasm</keyword>
<evidence type="ECO:0000256" key="12">
    <source>
        <dbReference type="ARBA" id="ARBA00022807"/>
    </source>
</evidence>
<dbReference type="Gene3D" id="2.30.30.190">
    <property type="entry name" value="CAP Gly-rich-like domain"/>
    <property type="match status" value="2"/>
</dbReference>
<dbReference type="InterPro" id="IPR038765">
    <property type="entry name" value="Papain-like_cys_pep_sf"/>
</dbReference>
<organism evidence="17 18">
    <name type="scientific">Saccoglossus kowalevskii</name>
    <name type="common">Acorn worm</name>
    <dbReference type="NCBI Taxonomy" id="10224"/>
    <lineage>
        <taxon>Eukaryota</taxon>
        <taxon>Metazoa</taxon>
        <taxon>Hemichordata</taxon>
        <taxon>Enteropneusta</taxon>
        <taxon>Harrimaniidae</taxon>
        <taxon>Saccoglossus</taxon>
    </lineage>
</organism>
<evidence type="ECO:0000256" key="8">
    <source>
        <dbReference type="ARBA" id="ARBA00022670"/>
    </source>
</evidence>
<dbReference type="InterPro" id="IPR036859">
    <property type="entry name" value="CAP-Gly_dom_sf"/>
</dbReference>
<keyword evidence="11" id="KW-0378">Hydrolase</keyword>
<evidence type="ECO:0000256" key="4">
    <source>
        <dbReference type="ARBA" id="ARBA00009085"/>
    </source>
</evidence>
<dbReference type="Proteomes" id="UP000694865">
    <property type="component" value="Unplaced"/>
</dbReference>
<dbReference type="PROSITE" id="PS50235">
    <property type="entry name" value="USP_3"/>
    <property type="match status" value="1"/>
</dbReference>
<gene>
    <name evidence="18" type="primary">LOC102803626</name>
</gene>
<evidence type="ECO:0000313" key="18">
    <source>
        <dbReference type="RefSeq" id="XP_006811818.1"/>
    </source>
</evidence>
<evidence type="ECO:0000256" key="7">
    <source>
        <dbReference type="ARBA" id="ARBA00022553"/>
    </source>
</evidence>
<feature type="compositionally biased region" description="Polar residues" evidence="14">
    <location>
        <begin position="457"/>
        <end position="475"/>
    </location>
</feature>
<name>A0ABM0LVM7_SACKO</name>
<evidence type="ECO:0000256" key="5">
    <source>
        <dbReference type="ARBA" id="ARBA00012759"/>
    </source>
</evidence>
<feature type="domain" description="USP" evidence="15">
    <location>
        <begin position="585"/>
        <end position="945"/>
    </location>
</feature>
<evidence type="ECO:0000259" key="15">
    <source>
        <dbReference type="PROSITE" id="PS50235"/>
    </source>
</evidence>
<keyword evidence="13" id="KW-0862">Zinc</keyword>
<dbReference type="EC" id="3.4.19.12" evidence="5"/>
<evidence type="ECO:0000256" key="1">
    <source>
        <dbReference type="ARBA" id="ARBA00000707"/>
    </source>
</evidence>